<keyword evidence="3" id="KW-1185">Reference proteome</keyword>
<proteinExistence type="predicted"/>
<feature type="compositionally biased region" description="Polar residues" evidence="1">
    <location>
        <begin position="87"/>
        <end position="96"/>
    </location>
</feature>
<name>A0A0D2PZJ3_HYPSF</name>
<dbReference type="EMBL" id="KN817535">
    <property type="protein sequence ID" value="KJA24755.1"/>
    <property type="molecule type" value="Genomic_DNA"/>
</dbReference>
<sequence length="113" mass="12602">MEPSARPYCRYISGRISIHLLPLMRRLHSWSCLSAMCGLCTVGVLSSWGPNRLHLVDTIMCNGRGVPPPSISFSPHRIISTHRPKHTSTPLRNPSFPNRAWMPHSQCVSAGTE</sequence>
<accession>A0A0D2PZJ3</accession>
<feature type="region of interest" description="Disordered" evidence="1">
    <location>
        <begin position="81"/>
        <end position="113"/>
    </location>
</feature>
<organism evidence="2 3">
    <name type="scientific">Hypholoma sublateritium (strain FD-334 SS-4)</name>
    <dbReference type="NCBI Taxonomy" id="945553"/>
    <lineage>
        <taxon>Eukaryota</taxon>
        <taxon>Fungi</taxon>
        <taxon>Dikarya</taxon>
        <taxon>Basidiomycota</taxon>
        <taxon>Agaricomycotina</taxon>
        <taxon>Agaricomycetes</taxon>
        <taxon>Agaricomycetidae</taxon>
        <taxon>Agaricales</taxon>
        <taxon>Agaricineae</taxon>
        <taxon>Strophariaceae</taxon>
        <taxon>Hypholoma</taxon>
    </lineage>
</organism>
<reference evidence="3" key="1">
    <citation type="submission" date="2014-04" db="EMBL/GenBank/DDBJ databases">
        <title>Evolutionary Origins and Diversification of the Mycorrhizal Mutualists.</title>
        <authorList>
            <consortium name="DOE Joint Genome Institute"/>
            <consortium name="Mycorrhizal Genomics Consortium"/>
            <person name="Kohler A."/>
            <person name="Kuo A."/>
            <person name="Nagy L.G."/>
            <person name="Floudas D."/>
            <person name="Copeland A."/>
            <person name="Barry K.W."/>
            <person name="Cichocki N."/>
            <person name="Veneault-Fourrey C."/>
            <person name="LaButti K."/>
            <person name="Lindquist E.A."/>
            <person name="Lipzen A."/>
            <person name="Lundell T."/>
            <person name="Morin E."/>
            <person name="Murat C."/>
            <person name="Riley R."/>
            <person name="Ohm R."/>
            <person name="Sun H."/>
            <person name="Tunlid A."/>
            <person name="Henrissat B."/>
            <person name="Grigoriev I.V."/>
            <person name="Hibbett D.S."/>
            <person name="Martin F."/>
        </authorList>
    </citation>
    <scope>NUCLEOTIDE SEQUENCE [LARGE SCALE GENOMIC DNA]</scope>
    <source>
        <strain evidence="3">FD-334 SS-4</strain>
    </source>
</reference>
<protein>
    <submittedName>
        <fullName evidence="2">Uncharacterized protein</fullName>
    </submittedName>
</protein>
<gene>
    <name evidence="2" type="ORF">HYPSUDRAFT_464880</name>
</gene>
<dbReference type="AlphaFoldDB" id="A0A0D2PZJ3"/>
<dbReference type="Proteomes" id="UP000054270">
    <property type="component" value="Unassembled WGS sequence"/>
</dbReference>
<evidence type="ECO:0000313" key="2">
    <source>
        <dbReference type="EMBL" id="KJA24755.1"/>
    </source>
</evidence>
<evidence type="ECO:0000313" key="3">
    <source>
        <dbReference type="Proteomes" id="UP000054270"/>
    </source>
</evidence>
<evidence type="ECO:0000256" key="1">
    <source>
        <dbReference type="SAM" id="MobiDB-lite"/>
    </source>
</evidence>